<comment type="similarity">
    <text evidence="2 12">Belongs to the IL-2 family.</text>
</comment>
<evidence type="ECO:0000313" key="14">
    <source>
        <dbReference type="Proteomes" id="UP000550707"/>
    </source>
</evidence>
<evidence type="ECO:0000256" key="10">
    <source>
        <dbReference type="ARBA" id="ARBA00023157"/>
    </source>
</evidence>
<evidence type="ECO:0000256" key="7">
    <source>
        <dbReference type="ARBA" id="ARBA00022859"/>
    </source>
</evidence>
<dbReference type="PANTHER" id="PTHR48487">
    <property type="entry name" value="INTERLEUKIN-2"/>
    <property type="match status" value="1"/>
</dbReference>
<evidence type="ECO:0000256" key="4">
    <source>
        <dbReference type="ARBA" id="ARBA00022514"/>
    </source>
</evidence>
<keyword evidence="9 12" id="KW-1064">Adaptive immunity</keyword>
<keyword evidence="11" id="KW-0325">Glycoprotein</keyword>
<dbReference type="CTD" id="3558"/>
<proteinExistence type="inferred from homology"/>
<dbReference type="Proteomes" id="UP000550707">
    <property type="component" value="Unassembled WGS sequence"/>
</dbReference>
<dbReference type="GO" id="GO:0005125">
    <property type="term" value="F:cytokine activity"/>
    <property type="evidence" value="ECO:0007669"/>
    <property type="project" value="UniProtKB-KW"/>
</dbReference>
<dbReference type="PRINTS" id="PR00265">
    <property type="entry name" value="INTERLEUKIN2"/>
</dbReference>
<accession>A0A7J8I8R7</accession>
<dbReference type="GO" id="GO:0005615">
    <property type="term" value="C:extracellular space"/>
    <property type="evidence" value="ECO:0007669"/>
    <property type="project" value="UniProtKB-KW"/>
</dbReference>
<gene>
    <name evidence="12" type="primary">IL2</name>
    <name evidence="13" type="ORF">HJG59_006755</name>
</gene>
<dbReference type="Pfam" id="PF00715">
    <property type="entry name" value="IL2"/>
    <property type="match status" value="1"/>
</dbReference>
<dbReference type="InParanoid" id="A0A7J8I8R7"/>
<dbReference type="SUPFAM" id="SSF47266">
    <property type="entry name" value="4-helical cytokines"/>
    <property type="match status" value="1"/>
</dbReference>
<dbReference type="SMART" id="SM00189">
    <property type="entry name" value="IL2"/>
    <property type="match status" value="1"/>
</dbReference>
<keyword evidence="10 12" id="KW-1015">Disulfide bond</keyword>
<dbReference type="EMBL" id="JACASF010000004">
    <property type="protein sequence ID" value="KAF6480392.1"/>
    <property type="molecule type" value="Genomic_DNA"/>
</dbReference>
<dbReference type="GeneID" id="118643998"/>
<dbReference type="InterPro" id="IPR030477">
    <property type="entry name" value="IL-2_CS"/>
</dbReference>
<evidence type="ECO:0000256" key="6">
    <source>
        <dbReference type="ARBA" id="ARBA00022729"/>
    </source>
</evidence>
<comment type="caution">
    <text evidence="13">The sequence shown here is derived from an EMBL/GenBank/DDBJ whole genome shotgun (WGS) entry which is preliminary data.</text>
</comment>
<dbReference type="PANTHER" id="PTHR48487:SF1">
    <property type="entry name" value="INTERLEUKIN-2"/>
    <property type="match status" value="1"/>
</dbReference>
<evidence type="ECO:0000313" key="13">
    <source>
        <dbReference type="EMBL" id="KAF6480392.1"/>
    </source>
</evidence>
<evidence type="ECO:0000256" key="3">
    <source>
        <dbReference type="ARBA" id="ARBA00019453"/>
    </source>
</evidence>
<keyword evidence="6 12" id="KW-0732">Signal</keyword>
<keyword evidence="5 12" id="KW-0964">Secreted</keyword>
<feature type="signal peptide" evidence="12">
    <location>
        <begin position="1"/>
        <end position="20"/>
    </location>
</feature>
<evidence type="ECO:0000256" key="12">
    <source>
        <dbReference type="RuleBase" id="RU363134"/>
    </source>
</evidence>
<comment type="function">
    <text evidence="12">Cytokine produced by activated CD4-positive helper T-cells and to a lesser extend activated CD8-positive T-cells and natural killer (NK) cells that plays pivotal roles in the immune response and tolerance. Binds to a receptor complex composed of either the high-affinity trimeric IL-2R (IL2RA/CD25, IL2RB/CD122 and IL2RG/CD132) or the low-affinity dimeric IL-2R (IL2RB and IL2RG). Interaction with the receptor leads to oligomerization and conformation changes in the IL-2R subunits resulting in downstream signaling starting with phosphorylation of JAK1 and JAK3. In turn, JAK1 and JAK3 phosphorylate the receptor to form a docking site leading to the phosphorylation of several substrates including STAT5. This process leads to activation of several pathways including STAT, phosphoinositide-3-kinase/PI3K and mitogen-activated protein kinase/MAPK pathways. Functions as a T-cell growth factor and can increase NK-cell cytolytic activity as well. Promotes strong proliferation of activated B-cells and subsequently immunoglobulin production. Plays a pivotal role in regulating the adaptive immune system by controlling the survival and proliferation of regulatory T-cells, which are required for the maintenance of immune tolerance. Moreover, participates in the differentiation and homeostasis of effector T-cell subsets, including Th1, Th2, Th17 as well as memory CD8-positive T-cells.</text>
</comment>
<dbReference type="GO" id="GO:0008083">
    <property type="term" value="F:growth factor activity"/>
    <property type="evidence" value="ECO:0007669"/>
    <property type="project" value="UniProtKB-KW"/>
</dbReference>
<protein>
    <recommendedName>
        <fullName evidence="3 12">Interleukin-2</fullName>
        <shortName evidence="12">IL-2</shortName>
    </recommendedName>
</protein>
<keyword evidence="4 12" id="KW-0202">Cytokine</keyword>
<evidence type="ECO:0000256" key="9">
    <source>
        <dbReference type="ARBA" id="ARBA00023130"/>
    </source>
</evidence>
<dbReference type="RefSeq" id="XP_036138181.1">
    <property type="nucleotide sequence ID" value="XM_036282288.1"/>
</dbReference>
<evidence type="ECO:0000256" key="5">
    <source>
        <dbReference type="ARBA" id="ARBA00022525"/>
    </source>
</evidence>
<dbReference type="FunCoup" id="A0A7J8I8R7">
    <property type="interactions" value="104"/>
</dbReference>
<comment type="subcellular location">
    <subcellularLocation>
        <location evidence="1 12">Secreted</location>
    </subcellularLocation>
</comment>
<name>A0A7J8I8R7_MOLMO</name>
<evidence type="ECO:0000256" key="11">
    <source>
        <dbReference type="ARBA" id="ARBA00023180"/>
    </source>
</evidence>
<dbReference type="PROSITE" id="PS00424">
    <property type="entry name" value="INTERLEUKIN_2"/>
    <property type="match status" value="1"/>
</dbReference>
<dbReference type="KEGG" id="mmf:118643998"/>
<dbReference type="GO" id="GO:0005134">
    <property type="term" value="F:interleukin-2 receptor binding"/>
    <property type="evidence" value="ECO:0007669"/>
    <property type="project" value="InterPro"/>
</dbReference>
<keyword evidence="7 12" id="KW-0391">Immunity</keyword>
<dbReference type="GO" id="GO:0002250">
    <property type="term" value="P:adaptive immune response"/>
    <property type="evidence" value="ECO:0007669"/>
    <property type="project" value="UniProtKB-KW"/>
</dbReference>
<reference evidence="13 14" key="1">
    <citation type="journal article" date="2020" name="Nature">
        <title>Six reference-quality genomes reveal evolution of bat adaptations.</title>
        <authorList>
            <person name="Jebb D."/>
            <person name="Huang Z."/>
            <person name="Pippel M."/>
            <person name="Hughes G.M."/>
            <person name="Lavrichenko K."/>
            <person name="Devanna P."/>
            <person name="Winkler S."/>
            <person name="Jermiin L.S."/>
            <person name="Skirmuntt E.C."/>
            <person name="Katzourakis A."/>
            <person name="Burkitt-Gray L."/>
            <person name="Ray D.A."/>
            <person name="Sullivan K.A.M."/>
            <person name="Roscito J.G."/>
            <person name="Kirilenko B.M."/>
            <person name="Davalos L.M."/>
            <person name="Corthals A.P."/>
            <person name="Power M.L."/>
            <person name="Jones G."/>
            <person name="Ransome R.D."/>
            <person name="Dechmann D.K.N."/>
            <person name="Locatelli A.G."/>
            <person name="Puechmaille S.J."/>
            <person name="Fedrigo O."/>
            <person name="Jarvis E.D."/>
            <person name="Hiller M."/>
            <person name="Vernes S.C."/>
            <person name="Myers E.W."/>
            <person name="Teeling E.C."/>
        </authorList>
    </citation>
    <scope>NUCLEOTIDE SEQUENCE [LARGE SCALE GENOMIC DNA]</scope>
    <source>
        <strain evidence="13">MMolMol1</strain>
        <tissue evidence="13">Muscle</tissue>
    </source>
</reference>
<dbReference type="OrthoDB" id="9450228at2759"/>
<evidence type="ECO:0000256" key="8">
    <source>
        <dbReference type="ARBA" id="ARBA00023030"/>
    </source>
</evidence>
<dbReference type="Gene3D" id="1.20.1250.10">
    <property type="match status" value="1"/>
</dbReference>
<dbReference type="InterPro" id="IPR000779">
    <property type="entry name" value="IL-2"/>
</dbReference>
<evidence type="ECO:0000256" key="2">
    <source>
        <dbReference type="ARBA" id="ARBA00006949"/>
    </source>
</evidence>
<keyword evidence="8 12" id="KW-0339">Growth factor</keyword>
<sequence length="154" mass="17601">MHKMHLLSCVALTLVLLTDAAPTWSSSQDTQQQLEQLMLDLQLLLKVFENHENPKRSMLLTFKFYMPRNATELKHLQCLVEELSPLQDVLNLDKSKTSPLRNINDSVRNINTLVQALKEPAGGAPCEYGDEPVNVELFLRRWIALCQRLYAARA</sequence>
<dbReference type="InterPro" id="IPR009079">
    <property type="entry name" value="4_helix_cytokine-like_core"/>
</dbReference>
<keyword evidence="14" id="KW-1185">Reference proteome</keyword>
<evidence type="ECO:0000256" key="1">
    <source>
        <dbReference type="ARBA" id="ARBA00004613"/>
    </source>
</evidence>
<dbReference type="AlphaFoldDB" id="A0A7J8I8R7"/>
<organism evidence="13 14">
    <name type="scientific">Molossus molossus</name>
    <name type="common">Pallas' mastiff bat</name>
    <name type="synonym">Vespertilio molossus</name>
    <dbReference type="NCBI Taxonomy" id="27622"/>
    <lineage>
        <taxon>Eukaryota</taxon>
        <taxon>Metazoa</taxon>
        <taxon>Chordata</taxon>
        <taxon>Craniata</taxon>
        <taxon>Vertebrata</taxon>
        <taxon>Euteleostomi</taxon>
        <taxon>Mammalia</taxon>
        <taxon>Eutheria</taxon>
        <taxon>Laurasiatheria</taxon>
        <taxon>Chiroptera</taxon>
        <taxon>Yangochiroptera</taxon>
        <taxon>Molossidae</taxon>
        <taxon>Molossus</taxon>
    </lineage>
</organism>
<feature type="chain" id="PRO_5029946213" description="Interleukin-2" evidence="12">
    <location>
        <begin position="21"/>
        <end position="154"/>
    </location>
</feature>